<keyword evidence="3" id="KW-1185">Reference proteome</keyword>
<dbReference type="EMBL" id="UZAU01000395">
    <property type="status" value="NOT_ANNOTATED_CDS"/>
    <property type="molecule type" value="Genomic_DNA"/>
</dbReference>
<evidence type="ECO:0000256" key="1">
    <source>
        <dbReference type="SAM" id="MobiDB-lite"/>
    </source>
</evidence>
<feature type="compositionally biased region" description="Low complexity" evidence="1">
    <location>
        <begin position="45"/>
        <end position="54"/>
    </location>
</feature>
<evidence type="ECO:0000313" key="3">
    <source>
        <dbReference type="Proteomes" id="UP000596661"/>
    </source>
</evidence>
<organism evidence="2 3">
    <name type="scientific">Cannabis sativa</name>
    <name type="common">Hemp</name>
    <name type="synonym">Marijuana</name>
    <dbReference type="NCBI Taxonomy" id="3483"/>
    <lineage>
        <taxon>Eukaryota</taxon>
        <taxon>Viridiplantae</taxon>
        <taxon>Streptophyta</taxon>
        <taxon>Embryophyta</taxon>
        <taxon>Tracheophyta</taxon>
        <taxon>Spermatophyta</taxon>
        <taxon>Magnoliopsida</taxon>
        <taxon>eudicotyledons</taxon>
        <taxon>Gunneridae</taxon>
        <taxon>Pentapetalae</taxon>
        <taxon>rosids</taxon>
        <taxon>fabids</taxon>
        <taxon>Rosales</taxon>
        <taxon>Cannabaceae</taxon>
        <taxon>Cannabis</taxon>
    </lineage>
</organism>
<reference evidence="2" key="1">
    <citation type="submission" date="2018-11" db="EMBL/GenBank/DDBJ databases">
        <authorList>
            <person name="Grassa J C."/>
        </authorList>
    </citation>
    <scope>NUCLEOTIDE SEQUENCE [LARGE SCALE GENOMIC DNA]</scope>
</reference>
<dbReference type="Gramene" id="evm.model.04.1619">
    <property type="protein sequence ID" value="cds.evm.model.04.1619"/>
    <property type="gene ID" value="evm.TU.04.1619"/>
</dbReference>
<accession>A0A803PDU6</accession>
<feature type="compositionally biased region" description="Polar residues" evidence="1">
    <location>
        <begin position="58"/>
        <end position="70"/>
    </location>
</feature>
<sequence>MERDKTNELEIGMLTNFLNNYNTPPPVIIHSTSWSTLPVNSLLPSPGALSSSPADTSPEVSHATSSSSLRVHSPVANYDSSSSVSGADRENNQQQHDLQHEHNLQLQLSADFVEPTAAAPPVPNTHAEPLVPLPSHPMIIRGKVGIFKPRTFASQVQFELVITELISIAEAIKHPEYCRVLFV</sequence>
<reference evidence="2" key="2">
    <citation type="submission" date="2021-03" db="UniProtKB">
        <authorList>
            <consortium name="EnsemblPlants"/>
        </authorList>
    </citation>
    <scope>IDENTIFICATION</scope>
</reference>
<protein>
    <submittedName>
        <fullName evidence="2">Uncharacterized protein</fullName>
    </submittedName>
</protein>
<dbReference type="Proteomes" id="UP000596661">
    <property type="component" value="Chromosome 4"/>
</dbReference>
<evidence type="ECO:0000313" key="2">
    <source>
        <dbReference type="EnsemblPlants" id="cds.evm.model.04.1619"/>
    </source>
</evidence>
<feature type="region of interest" description="Disordered" evidence="1">
    <location>
        <begin position="45"/>
        <end position="97"/>
    </location>
</feature>
<dbReference type="EnsemblPlants" id="evm.model.04.1619">
    <property type="protein sequence ID" value="cds.evm.model.04.1619"/>
    <property type="gene ID" value="evm.TU.04.1619"/>
</dbReference>
<proteinExistence type="predicted"/>
<name>A0A803PDU6_CANSA</name>
<dbReference type="AlphaFoldDB" id="A0A803PDU6"/>
<feature type="compositionally biased region" description="Basic and acidic residues" evidence="1">
    <location>
        <begin position="87"/>
        <end position="97"/>
    </location>
</feature>